<evidence type="ECO:0000313" key="6">
    <source>
        <dbReference type="Proteomes" id="UP000001982"/>
    </source>
</evidence>
<organism evidence="5 6">
    <name type="scientific">Shewanella denitrificans (strain OS217 / ATCC BAA-1090 / DSM 15013)</name>
    <dbReference type="NCBI Taxonomy" id="318161"/>
    <lineage>
        <taxon>Bacteria</taxon>
        <taxon>Pseudomonadati</taxon>
        <taxon>Pseudomonadota</taxon>
        <taxon>Gammaproteobacteria</taxon>
        <taxon>Alteromonadales</taxon>
        <taxon>Shewanellaceae</taxon>
        <taxon>Shewanella</taxon>
    </lineage>
</organism>
<comment type="similarity">
    <text evidence="1">Belongs to the FlgD family.</text>
</comment>
<dbReference type="RefSeq" id="WP_011494525.1">
    <property type="nucleotide sequence ID" value="NC_007954.1"/>
</dbReference>
<evidence type="ECO:0000256" key="3">
    <source>
        <dbReference type="ARBA" id="ARBA00022795"/>
    </source>
</evidence>
<dbReference type="STRING" id="318161.Sden_0059"/>
<dbReference type="Proteomes" id="UP000001982">
    <property type="component" value="Chromosome"/>
</dbReference>
<evidence type="ECO:0000256" key="2">
    <source>
        <dbReference type="ARBA" id="ARBA00016013"/>
    </source>
</evidence>
<comment type="function">
    <text evidence="4">Required for flagellar hook formation. May act as a scaffolding protein.</text>
</comment>
<evidence type="ECO:0000256" key="4">
    <source>
        <dbReference type="ARBA" id="ARBA00024746"/>
    </source>
</evidence>
<dbReference type="Pfam" id="PF03963">
    <property type="entry name" value="FlgD"/>
    <property type="match status" value="1"/>
</dbReference>
<dbReference type="EMBL" id="CP000302">
    <property type="protein sequence ID" value="ABE53356.1"/>
    <property type="molecule type" value="Genomic_DNA"/>
</dbReference>
<gene>
    <name evidence="5" type="ordered locus">Sden_0059</name>
</gene>
<keyword evidence="6" id="KW-1185">Reference proteome</keyword>
<dbReference type="InterPro" id="IPR005648">
    <property type="entry name" value="FlgD"/>
</dbReference>
<protein>
    <recommendedName>
        <fullName evidence="2">Basal-body rod modification protein FlgD</fullName>
    </recommendedName>
</protein>
<name>Q12T70_SHEDO</name>
<dbReference type="GO" id="GO:0044781">
    <property type="term" value="P:bacterial-type flagellum organization"/>
    <property type="evidence" value="ECO:0007669"/>
    <property type="project" value="UniProtKB-KW"/>
</dbReference>
<dbReference type="KEGG" id="sdn:Sden_0059"/>
<keyword evidence="5" id="KW-0282">Flagellum</keyword>
<sequence length="135" mass="14492">MDIQSIGGNSYATTNPQTNIKLDDFLQLFVAQLNYQDPLEPVNNSEFLAQLAQFSSLEINRQSNDNSLSLLAIGSSDQALGLIGRSVEVNTQSGQAFIGDVTGVNFTQQGPMLTVKGADDSLLTDIKLGQITVVK</sequence>
<dbReference type="OrthoDB" id="9785233at2"/>
<evidence type="ECO:0000256" key="1">
    <source>
        <dbReference type="ARBA" id="ARBA00010577"/>
    </source>
</evidence>
<dbReference type="AlphaFoldDB" id="Q12T70"/>
<dbReference type="eggNOG" id="COG1843">
    <property type="taxonomic scope" value="Bacteria"/>
</dbReference>
<accession>Q12T70</accession>
<keyword evidence="3" id="KW-1005">Bacterial flagellum biogenesis</keyword>
<keyword evidence="5" id="KW-0969">Cilium</keyword>
<reference evidence="5 6" key="1">
    <citation type="submission" date="2006-03" db="EMBL/GenBank/DDBJ databases">
        <title>Complete sequence of Shewanella denitrificans OS217.</title>
        <authorList>
            <consortium name="US DOE Joint Genome Institute"/>
            <person name="Copeland A."/>
            <person name="Lucas S."/>
            <person name="Lapidus A."/>
            <person name="Barry K."/>
            <person name="Detter J.C."/>
            <person name="Glavina del Rio T."/>
            <person name="Hammon N."/>
            <person name="Israni S."/>
            <person name="Dalin E."/>
            <person name="Tice H."/>
            <person name="Pitluck S."/>
            <person name="Brettin T."/>
            <person name="Bruce D."/>
            <person name="Han C."/>
            <person name="Tapia R."/>
            <person name="Gilna P."/>
            <person name="Kiss H."/>
            <person name="Schmutz J."/>
            <person name="Larimer F."/>
            <person name="Land M."/>
            <person name="Hauser L."/>
            <person name="Kyrpides N."/>
            <person name="Lykidis A."/>
            <person name="Richardson P."/>
        </authorList>
    </citation>
    <scope>NUCLEOTIDE SEQUENCE [LARGE SCALE GENOMIC DNA]</scope>
    <source>
        <strain evidence="6">OS217 / ATCC BAA-1090 / DSM 15013</strain>
    </source>
</reference>
<proteinExistence type="inferred from homology"/>
<keyword evidence="5" id="KW-0966">Cell projection</keyword>
<dbReference type="HOGENOM" id="CLU_047535_1_1_6"/>
<evidence type="ECO:0000313" key="5">
    <source>
        <dbReference type="EMBL" id="ABE53356.1"/>
    </source>
</evidence>